<dbReference type="Proteomes" id="UP000053599">
    <property type="component" value="Unassembled WGS sequence"/>
</dbReference>
<sequence>MSRPVVADFVDSFFTRTLFQGDDKLAASVLATELASDASIVINGTVLSSSDFVDLITTQFRSAFSASIVTIKDLDIATTNTSGSTGVVGQWTAYVTKGKEDGKEIKQSATTIVKVEERDGKNIVTGLWEAQTVDEA</sequence>
<reference evidence="1 2" key="1">
    <citation type="submission" date="2015-01" db="EMBL/GenBank/DDBJ databases">
        <title>The Genome Sequence of Exophiala sideris CBS121828.</title>
        <authorList>
            <consortium name="The Broad Institute Genomics Platform"/>
            <person name="Cuomo C."/>
            <person name="de Hoog S."/>
            <person name="Gorbushina A."/>
            <person name="Stielow B."/>
            <person name="Teixiera M."/>
            <person name="Abouelleil A."/>
            <person name="Chapman S.B."/>
            <person name="Priest M."/>
            <person name="Young S.K."/>
            <person name="Wortman J."/>
            <person name="Nusbaum C."/>
            <person name="Birren B."/>
        </authorList>
    </citation>
    <scope>NUCLEOTIDE SEQUENCE [LARGE SCALE GENOMIC DNA]</scope>
    <source>
        <strain evidence="1 2">CBS 121828</strain>
    </source>
</reference>
<organism evidence="1 2">
    <name type="scientific">Exophiala sideris</name>
    <dbReference type="NCBI Taxonomy" id="1016849"/>
    <lineage>
        <taxon>Eukaryota</taxon>
        <taxon>Fungi</taxon>
        <taxon>Dikarya</taxon>
        <taxon>Ascomycota</taxon>
        <taxon>Pezizomycotina</taxon>
        <taxon>Eurotiomycetes</taxon>
        <taxon>Chaetothyriomycetidae</taxon>
        <taxon>Chaetothyriales</taxon>
        <taxon>Herpotrichiellaceae</taxon>
        <taxon>Exophiala</taxon>
    </lineage>
</organism>
<dbReference type="EMBL" id="KN846953">
    <property type="protein sequence ID" value="KIV79066.1"/>
    <property type="molecule type" value="Genomic_DNA"/>
</dbReference>
<proteinExistence type="predicted"/>
<evidence type="ECO:0008006" key="3">
    <source>
        <dbReference type="Google" id="ProtNLM"/>
    </source>
</evidence>
<accession>A0A0D1WV99</accession>
<name>A0A0D1WV99_9EURO</name>
<evidence type="ECO:0000313" key="1">
    <source>
        <dbReference type="EMBL" id="KIV79066.1"/>
    </source>
</evidence>
<dbReference type="OrthoDB" id="4886853at2759"/>
<dbReference type="AlphaFoldDB" id="A0A0D1WV99"/>
<evidence type="ECO:0000313" key="2">
    <source>
        <dbReference type="Proteomes" id="UP000053599"/>
    </source>
</evidence>
<dbReference type="HOGENOM" id="CLU_1875178_0_0_1"/>
<protein>
    <recommendedName>
        <fullName evidence="3">SnoaL-like domain-containing protein</fullName>
    </recommendedName>
</protein>
<gene>
    <name evidence="1" type="ORF">PV11_06653</name>
</gene>